<name>A0A7X1NDF4_9BURK</name>
<dbReference type="InterPro" id="IPR003852">
    <property type="entry name" value="Sig_transdc_His_kinase_KdpD_N"/>
</dbReference>
<keyword evidence="8" id="KW-0418">Kinase</keyword>
<evidence type="ECO:0000256" key="13">
    <source>
        <dbReference type="SAM" id="MobiDB-lite"/>
    </source>
</evidence>
<dbReference type="CDD" id="cd00075">
    <property type="entry name" value="HATPase"/>
    <property type="match status" value="1"/>
</dbReference>
<dbReference type="SUPFAM" id="SSF55781">
    <property type="entry name" value="GAF domain-like"/>
    <property type="match status" value="1"/>
</dbReference>
<dbReference type="InterPro" id="IPR025201">
    <property type="entry name" value="KdpD_TM"/>
</dbReference>
<keyword evidence="4" id="KW-0597">Phosphoprotein</keyword>
<dbReference type="InterPro" id="IPR029016">
    <property type="entry name" value="GAF-like_dom_sf"/>
</dbReference>
<dbReference type="SUPFAM" id="SSF52402">
    <property type="entry name" value="Adenine nucleotide alpha hydrolases-like"/>
    <property type="match status" value="1"/>
</dbReference>
<dbReference type="Gene3D" id="1.10.287.130">
    <property type="match status" value="1"/>
</dbReference>
<evidence type="ECO:0000256" key="14">
    <source>
        <dbReference type="SAM" id="Phobius"/>
    </source>
</evidence>
<dbReference type="GO" id="GO:0005524">
    <property type="term" value="F:ATP binding"/>
    <property type="evidence" value="ECO:0007669"/>
    <property type="project" value="UniProtKB-KW"/>
</dbReference>
<evidence type="ECO:0000256" key="3">
    <source>
        <dbReference type="ARBA" id="ARBA00012438"/>
    </source>
</evidence>
<dbReference type="InterPro" id="IPR003594">
    <property type="entry name" value="HATPase_dom"/>
</dbReference>
<protein>
    <recommendedName>
        <fullName evidence="3">histidine kinase</fullName>
        <ecNumber evidence="3">2.7.13.3</ecNumber>
    </recommendedName>
</protein>
<dbReference type="EC" id="2.7.13.3" evidence="3"/>
<keyword evidence="7" id="KW-0547">Nucleotide-binding</keyword>
<dbReference type="Pfam" id="PF00512">
    <property type="entry name" value="HisKA"/>
    <property type="match status" value="1"/>
</dbReference>
<dbReference type="CDD" id="cd00082">
    <property type="entry name" value="HisKA"/>
    <property type="match status" value="1"/>
</dbReference>
<feature type="transmembrane region" description="Helical" evidence="14">
    <location>
        <begin position="421"/>
        <end position="438"/>
    </location>
</feature>
<dbReference type="Gene3D" id="3.30.565.10">
    <property type="entry name" value="Histidine kinase-like ATPase, C-terminal domain"/>
    <property type="match status" value="1"/>
</dbReference>
<dbReference type="PANTHER" id="PTHR45569">
    <property type="entry name" value="SENSOR PROTEIN KDPD"/>
    <property type="match status" value="1"/>
</dbReference>
<evidence type="ECO:0000256" key="8">
    <source>
        <dbReference type="ARBA" id="ARBA00022777"/>
    </source>
</evidence>
<evidence type="ECO:0000256" key="10">
    <source>
        <dbReference type="ARBA" id="ARBA00022989"/>
    </source>
</evidence>
<evidence type="ECO:0000256" key="7">
    <source>
        <dbReference type="ARBA" id="ARBA00022741"/>
    </source>
</evidence>
<keyword evidence="10 14" id="KW-1133">Transmembrane helix</keyword>
<evidence type="ECO:0000259" key="15">
    <source>
        <dbReference type="PROSITE" id="PS50109"/>
    </source>
</evidence>
<dbReference type="InterPro" id="IPR038318">
    <property type="entry name" value="KdpD_sf"/>
</dbReference>
<dbReference type="SMART" id="SM00388">
    <property type="entry name" value="HisKA"/>
    <property type="match status" value="1"/>
</dbReference>
<dbReference type="PROSITE" id="PS50109">
    <property type="entry name" value="HIS_KIN"/>
    <property type="match status" value="1"/>
</dbReference>
<proteinExistence type="predicted"/>
<comment type="subcellular location">
    <subcellularLocation>
        <location evidence="2">Membrane</location>
        <topology evidence="2">Multi-pass membrane protein</topology>
    </subcellularLocation>
</comment>
<dbReference type="Gene3D" id="1.20.120.620">
    <property type="entry name" value="Backbone structure of the membrane domain of e. Coli histidine kinase receptor kdpd"/>
    <property type="match status" value="1"/>
</dbReference>
<dbReference type="Pfam" id="PF13493">
    <property type="entry name" value="DUF4118"/>
    <property type="match status" value="1"/>
</dbReference>
<evidence type="ECO:0000256" key="2">
    <source>
        <dbReference type="ARBA" id="ARBA00004141"/>
    </source>
</evidence>
<keyword evidence="5" id="KW-0808">Transferase</keyword>
<evidence type="ECO:0000256" key="4">
    <source>
        <dbReference type="ARBA" id="ARBA00022553"/>
    </source>
</evidence>
<dbReference type="AlphaFoldDB" id="A0A7X1NDF4"/>
<feature type="compositionally biased region" description="Basic and acidic residues" evidence="13">
    <location>
        <begin position="960"/>
        <end position="984"/>
    </location>
</feature>
<dbReference type="InterPro" id="IPR003018">
    <property type="entry name" value="GAF"/>
</dbReference>
<dbReference type="SMART" id="SM00387">
    <property type="entry name" value="HATPase_c"/>
    <property type="match status" value="1"/>
</dbReference>
<feature type="region of interest" description="Disordered" evidence="13">
    <location>
        <begin position="379"/>
        <end position="398"/>
    </location>
</feature>
<dbReference type="InterPro" id="IPR036097">
    <property type="entry name" value="HisK_dim/P_sf"/>
</dbReference>
<dbReference type="Gene3D" id="3.30.450.40">
    <property type="match status" value="1"/>
</dbReference>
<dbReference type="InterPro" id="IPR036890">
    <property type="entry name" value="HATPase_C_sf"/>
</dbReference>
<gene>
    <name evidence="16" type="ORF">GCT13_24185</name>
</gene>
<comment type="catalytic activity">
    <reaction evidence="1">
        <text>ATP + protein L-histidine = ADP + protein N-phospho-L-histidine.</text>
        <dbReference type="EC" id="2.7.13.3"/>
    </reaction>
</comment>
<evidence type="ECO:0000313" key="16">
    <source>
        <dbReference type="EMBL" id="MPW19912.1"/>
    </source>
</evidence>
<keyword evidence="17" id="KW-1185">Reference proteome</keyword>
<dbReference type="InterPro" id="IPR052023">
    <property type="entry name" value="Histidine_kinase_KdpD"/>
</dbReference>
<evidence type="ECO:0000256" key="5">
    <source>
        <dbReference type="ARBA" id="ARBA00022679"/>
    </source>
</evidence>
<evidence type="ECO:0000256" key="11">
    <source>
        <dbReference type="ARBA" id="ARBA00023012"/>
    </source>
</evidence>
<dbReference type="PRINTS" id="PR00344">
    <property type="entry name" value="BCTRLSENSOR"/>
</dbReference>
<dbReference type="Pfam" id="PF13492">
    <property type="entry name" value="GAF_3"/>
    <property type="match status" value="1"/>
</dbReference>
<dbReference type="InterPro" id="IPR004358">
    <property type="entry name" value="Sig_transdc_His_kin-like_C"/>
</dbReference>
<keyword evidence="12 14" id="KW-0472">Membrane</keyword>
<reference evidence="16 17" key="1">
    <citation type="submission" date="2019-10" db="EMBL/GenBank/DDBJ databases">
        <title>Paraburkholderia sp. isolated from nodules of Mimosa pudica from Brazilian Atlantic Forest soils.</title>
        <authorList>
            <person name="Paulitsch F."/>
            <person name="Hungria M."/>
            <person name="Dall'Agnol R."/>
        </authorList>
    </citation>
    <scope>NUCLEOTIDE SEQUENCE [LARGE SCALE GENOMIC DNA]</scope>
    <source>
        <strain evidence="16 17">CNPSo 3157</strain>
    </source>
</reference>
<dbReference type="SUPFAM" id="SSF55874">
    <property type="entry name" value="ATPase domain of HSP90 chaperone/DNA topoisomerase II/histidine kinase"/>
    <property type="match status" value="1"/>
</dbReference>
<feature type="compositionally biased region" description="Low complexity" evidence="13">
    <location>
        <begin position="924"/>
        <end position="953"/>
    </location>
</feature>
<feature type="transmembrane region" description="Helical" evidence="14">
    <location>
        <begin position="496"/>
        <end position="517"/>
    </location>
</feature>
<dbReference type="GO" id="GO:0005737">
    <property type="term" value="C:cytoplasm"/>
    <property type="evidence" value="ECO:0007669"/>
    <property type="project" value="UniProtKB-ARBA"/>
</dbReference>
<evidence type="ECO:0000256" key="9">
    <source>
        <dbReference type="ARBA" id="ARBA00022840"/>
    </source>
</evidence>
<sequence length="984" mass="108071">MPRPDPDELLDKLQREEEKRQRGKLKIFFGASAGVGKTYAMLLAARRRKEEGIDVVVGIAETHGRGETAALLEGLDVLPLARIEYRNRLLAEFDLDAALERKPQLILVDELAHSNVQGARHAKRWQDVYELLDAGIDVYTTVNVQHLESLNDVVGQITGIRVWETVPDRVFDRADEVTLVDLPAEELLDRMRDGKVYMPLQAEHAVRNFFRKGNLIALRELALRRTADRVDAQMREYRADRSIQRIWQARERLLVCVGPGPEAPLLVRAAARLAASLKADWIAVYVETPKLQRLSDAHRKRTLDALKLAAELGAETATLAGADAVSTLIGYARVRNVSKLVAGGSAAMGFTRWLRRPFGERLAERASDLDLTLIRASSDGTRPAQGATQGPTRDRRADEEVRAWREALSVARDRRSPPRSYAWALAICAGVTLIASQLIDRIDLANLVMLYLLGVIFTAVKLGRGPGVMLSFLSVAAFDFFFVPPRMSFSVSDTQYLLTFFGMLLTSLVIGHLTSTLRREASVARRREQRTSAMYAMARELAAALTTEQIVGIGSRHVSEVFRARVAVLLPDSADQVKQKIDDPDVSIMLDAASLDVDVGQWVYDQQKPAGHGTDTLPAAKALYLPLRAPMRTRGVLAVATQDERELDVPEQQRMLDAFAAQIALALERVHYVDIARDALVSMESERLRNSLLSAISHDLRTPLTAIVGFSSMLAAQRADQDDAQGELVDAIHEEALRMTGIVTNLLDMARLQAGSLKLNRQWSLLEETVGSALRDCKRTLARHPVQVALPADLPLLQIDAVLMERLFANLFENAAKYVPPDTPLVIGAQRIDENGKPFVRVTVDDRGPGLPPGMETRIFEKFTRGEKESAKPGIGLGLAICRAIAEAHGGRIGAVNRVAAEGRVEGARFWFTLPVETPPPGPDDAASALPDAADATDATDATDASDAADAGPEAMPASDTRKATESAEPHNRQQADTHPHTHP</sequence>
<dbReference type="Gene3D" id="3.40.50.300">
    <property type="entry name" value="P-loop containing nucleotide triphosphate hydrolases"/>
    <property type="match status" value="1"/>
</dbReference>
<dbReference type="Proteomes" id="UP000484381">
    <property type="component" value="Unassembled WGS sequence"/>
</dbReference>
<dbReference type="PANTHER" id="PTHR45569:SF1">
    <property type="entry name" value="SENSOR PROTEIN KDPD"/>
    <property type="match status" value="1"/>
</dbReference>
<evidence type="ECO:0000313" key="17">
    <source>
        <dbReference type="Proteomes" id="UP000484381"/>
    </source>
</evidence>
<dbReference type="EMBL" id="WHNP01000024">
    <property type="protein sequence ID" value="MPW19912.1"/>
    <property type="molecule type" value="Genomic_DNA"/>
</dbReference>
<feature type="transmembrane region" description="Helical" evidence="14">
    <location>
        <begin position="444"/>
        <end position="460"/>
    </location>
</feature>
<evidence type="ECO:0000256" key="6">
    <source>
        <dbReference type="ARBA" id="ARBA00022692"/>
    </source>
</evidence>
<dbReference type="RefSeq" id="WP_152762382.1">
    <property type="nucleotide sequence ID" value="NZ_WHNP01000024.1"/>
</dbReference>
<keyword evidence="9" id="KW-0067">ATP-binding</keyword>
<evidence type="ECO:0000256" key="1">
    <source>
        <dbReference type="ARBA" id="ARBA00000085"/>
    </source>
</evidence>
<dbReference type="FunFam" id="3.40.50.300:FF:000483">
    <property type="entry name" value="Sensor histidine kinase KdpD"/>
    <property type="match status" value="1"/>
</dbReference>
<dbReference type="GO" id="GO:0000155">
    <property type="term" value="F:phosphorelay sensor kinase activity"/>
    <property type="evidence" value="ECO:0007669"/>
    <property type="project" value="InterPro"/>
</dbReference>
<feature type="domain" description="Histidine kinase" evidence="15">
    <location>
        <begin position="695"/>
        <end position="918"/>
    </location>
</feature>
<keyword evidence="6 14" id="KW-0812">Transmembrane</keyword>
<accession>A0A7X1NDF4</accession>
<dbReference type="SUPFAM" id="SSF47384">
    <property type="entry name" value="Homodimeric domain of signal transducing histidine kinase"/>
    <property type="match status" value="1"/>
</dbReference>
<feature type="region of interest" description="Disordered" evidence="13">
    <location>
        <begin position="914"/>
        <end position="984"/>
    </location>
</feature>
<comment type="caution">
    <text evidence="16">The sequence shown here is derived from an EMBL/GenBank/DDBJ whole genome shotgun (WGS) entry which is preliminary data.</text>
</comment>
<evidence type="ECO:0000256" key="12">
    <source>
        <dbReference type="ARBA" id="ARBA00023136"/>
    </source>
</evidence>
<feature type="transmembrane region" description="Helical" evidence="14">
    <location>
        <begin position="467"/>
        <end position="484"/>
    </location>
</feature>
<organism evidence="16 17">
    <name type="scientific">Paraburkholderia franconis</name>
    <dbReference type="NCBI Taxonomy" id="2654983"/>
    <lineage>
        <taxon>Bacteria</taxon>
        <taxon>Pseudomonadati</taxon>
        <taxon>Pseudomonadota</taxon>
        <taxon>Betaproteobacteria</taxon>
        <taxon>Burkholderiales</taxon>
        <taxon>Burkholderiaceae</taxon>
        <taxon>Paraburkholderia</taxon>
    </lineage>
</organism>
<dbReference type="GO" id="GO:0005886">
    <property type="term" value="C:plasma membrane"/>
    <property type="evidence" value="ECO:0007669"/>
    <property type="project" value="TreeGrafter"/>
</dbReference>
<dbReference type="InterPro" id="IPR027417">
    <property type="entry name" value="P-loop_NTPase"/>
</dbReference>
<dbReference type="Pfam" id="PF02702">
    <property type="entry name" value="KdpD"/>
    <property type="match status" value="1"/>
</dbReference>
<keyword evidence="11" id="KW-0902">Two-component regulatory system</keyword>
<dbReference type="InterPro" id="IPR005467">
    <property type="entry name" value="His_kinase_dom"/>
</dbReference>
<dbReference type="InterPro" id="IPR003661">
    <property type="entry name" value="HisK_dim/P_dom"/>
</dbReference>
<dbReference type="Pfam" id="PF02518">
    <property type="entry name" value="HATPase_c"/>
    <property type="match status" value="1"/>
</dbReference>